<dbReference type="STRING" id="408657.SAMN04487995_2088"/>
<sequence length="231" mass="25645">MKKYLTWAKLVLLLSLSACNSEERNNVDPVRTMTSEFQTGVEGWTGDYALYNRADTTKVAFAMERDSLPSDIDSLRWSLRLEGTNVGDSIFLFLKKEIAGLNPEKTYNVSFDINLATNYPDLPGATGKNISLKAGASAAEPTKELSNGYYNISIKKGLWNQDGAEMSIIGDVVNNSARAVYQIVNRNSSSKNISVKPGSDGKIWVCIGEDTRFKGRTVLYYDMIKVTVREQ</sequence>
<accession>A0A1H6TDX6</accession>
<keyword evidence="1" id="KW-0732">Signal</keyword>
<evidence type="ECO:0000313" key="3">
    <source>
        <dbReference type="Proteomes" id="UP000199532"/>
    </source>
</evidence>
<evidence type="ECO:0000313" key="2">
    <source>
        <dbReference type="EMBL" id="SEI76384.1"/>
    </source>
</evidence>
<dbReference type="EMBL" id="FNXY01000003">
    <property type="protein sequence ID" value="SEI76384.1"/>
    <property type="molecule type" value="Genomic_DNA"/>
</dbReference>
<dbReference type="AlphaFoldDB" id="A0A1H6TDX6"/>
<organism evidence="2 3">
    <name type="scientific">Dyadobacter koreensis</name>
    <dbReference type="NCBI Taxonomy" id="408657"/>
    <lineage>
        <taxon>Bacteria</taxon>
        <taxon>Pseudomonadati</taxon>
        <taxon>Bacteroidota</taxon>
        <taxon>Cytophagia</taxon>
        <taxon>Cytophagales</taxon>
        <taxon>Spirosomataceae</taxon>
        <taxon>Dyadobacter</taxon>
    </lineage>
</organism>
<proteinExistence type="predicted"/>
<dbReference type="RefSeq" id="WP_090335098.1">
    <property type="nucleotide sequence ID" value="NZ_FNXY01000003.1"/>
</dbReference>
<evidence type="ECO:0008006" key="4">
    <source>
        <dbReference type="Google" id="ProtNLM"/>
    </source>
</evidence>
<feature type="chain" id="PRO_5011457050" description="Lipoprotein" evidence="1">
    <location>
        <begin position="21"/>
        <end position="231"/>
    </location>
</feature>
<name>A0A1H6TDX6_9BACT</name>
<evidence type="ECO:0000256" key="1">
    <source>
        <dbReference type="SAM" id="SignalP"/>
    </source>
</evidence>
<reference evidence="2 3" key="1">
    <citation type="submission" date="2016-10" db="EMBL/GenBank/DDBJ databases">
        <authorList>
            <person name="de Groot N.N."/>
        </authorList>
    </citation>
    <scope>NUCLEOTIDE SEQUENCE [LARGE SCALE GENOMIC DNA]</scope>
    <source>
        <strain evidence="2 3">DSM 19938</strain>
    </source>
</reference>
<dbReference type="OrthoDB" id="946511at2"/>
<feature type="signal peptide" evidence="1">
    <location>
        <begin position="1"/>
        <end position="20"/>
    </location>
</feature>
<gene>
    <name evidence="2" type="ORF">SAMN04487995_2088</name>
</gene>
<dbReference type="Proteomes" id="UP000199532">
    <property type="component" value="Unassembled WGS sequence"/>
</dbReference>
<protein>
    <recommendedName>
        <fullName evidence="4">Lipoprotein</fullName>
    </recommendedName>
</protein>
<keyword evidence="3" id="KW-1185">Reference proteome</keyword>